<protein>
    <submittedName>
        <fullName evidence="13">TonB family protein</fullName>
    </submittedName>
</protein>
<evidence type="ECO:0000256" key="3">
    <source>
        <dbReference type="ARBA" id="ARBA00022448"/>
    </source>
</evidence>
<evidence type="ECO:0000313" key="13">
    <source>
        <dbReference type="EMBL" id="MDX5982964.1"/>
    </source>
</evidence>
<evidence type="ECO:0000256" key="8">
    <source>
        <dbReference type="ARBA" id="ARBA00022989"/>
    </source>
</evidence>
<organism evidence="13 14">
    <name type="scientific">Sphingomonas echinoides</name>
    <dbReference type="NCBI Taxonomy" id="59803"/>
    <lineage>
        <taxon>Bacteria</taxon>
        <taxon>Pseudomonadati</taxon>
        <taxon>Pseudomonadota</taxon>
        <taxon>Alphaproteobacteria</taxon>
        <taxon>Sphingomonadales</taxon>
        <taxon>Sphingomonadaceae</taxon>
        <taxon>Sphingomonas</taxon>
    </lineage>
</organism>
<gene>
    <name evidence="13" type="ORF">SIL82_01720</name>
</gene>
<name>A0ABU4PJS2_9SPHN</name>
<evidence type="ECO:0000256" key="11">
    <source>
        <dbReference type="SAM" id="Phobius"/>
    </source>
</evidence>
<keyword evidence="8 11" id="KW-1133">Transmembrane helix</keyword>
<evidence type="ECO:0000256" key="4">
    <source>
        <dbReference type="ARBA" id="ARBA00022475"/>
    </source>
</evidence>
<dbReference type="Pfam" id="PF03544">
    <property type="entry name" value="TonB_C"/>
    <property type="match status" value="1"/>
</dbReference>
<feature type="transmembrane region" description="Helical" evidence="11">
    <location>
        <begin position="12"/>
        <end position="33"/>
    </location>
</feature>
<keyword evidence="5" id="KW-0997">Cell inner membrane</keyword>
<dbReference type="Proteomes" id="UP001279660">
    <property type="component" value="Unassembled WGS sequence"/>
</dbReference>
<comment type="similarity">
    <text evidence="2">Belongs to the TonB family.</text>
</comment>
<accession>A0ABU4PJS2</accession>
<dbReference type="InterPro" id="IPR037682">
    <property type="entry name" value="TonB_C"/>
</dbReference>
<keyword evidence="3" id="KW-0813">Transport</keyword>
<comment type="subcellular location">
    <subcellularLocation>
        <location evidence="1">Cell inner membrane</location>
        <topology evidence="1">Single-pass membrane protein</topology>
        <orientation evidence="1">Periplasmic side</orientation>
    </subcellularLocation>
</comment>
<keyword evidence="4" id="KW-1003">Cell membrane</keyword>
<feature type="region of interest" description="Disordered" evidence="10">
    <location>
        <begin position="50"/>
        <end position="91"/>
    </location>
</feature>
<dbReference type="PROSITE" id="PS52015">
    <property type="entry name" value="TONB_CTD"/>
    <property type="match status" value="1"/>
</dbReference>
<keyword evidence="9 11" id="KW-0472">Membrane</keyword>
<evidence type="ECO:0000256" key="10">
    <source>
        <dbReference type="SAM" id="MobiDB-lite"/>
    </source>
</evidence>
<evidence type="ECO:0000256" key="1">
    <source>
        <dbReference type="ARBA" id="ARBA00004383"/>
    </source>
</evidence>
<evidence type="ECO:0000256" key="5">
    <source>
        <dbReference type="ARBA" id="ARBA00022519"/>
    </source>
</evidence>
<sequence>MYADRYSSRQGLSPGGVGFALGASGVLLFGLSLTAPSLVTRLVDPPLTTINIPIPTDPPPPEKTQPAPHLKDPIPTNPPPETVDSSKQQSTTDLTAAALPIAPPSKIEVEVGSGAGEVHTGTPPHLPTIVAPQLDSRYATLFQPAYPSDERLAGHTGRVVVLVLIGTDGRVKEVRQLSAASTAFFEATRKQALTKWRFTPGTRDGVPVEAWRTMAVRFELDGD</sequence>
<evidence type="ECO:0000256" key="9">
    <source>
        <dbReference type="ARBA" id="ARBA00023136"/>
    </source>
</evidence>
<dbReference type="PANTHER" id="PTHR33446">
    <property type="entry name" value="PROTEIN TONB-RELATED"/>
    <property type="match status" value="1"/>
</dbReference>
<dbReference type="EMBL" id="JAWXXV010000001">
    <property type="protein sequence ID" value="MDX5982964.1"/>
    <property type="molecule type" value="Genomic_DNA"/>
</dbReference>
<evidence type="ECO:0000313" key="14">
    <source>
        <dbReference type="Proteomes" id="UP001279660"/>
    </source>
</evidence>
<evidence type="ECO:0000256" key="7">
    <source>
        <dbReference type="ARBA" id="ARBA00022927"/>
    </source>
</evidence>
<keyword evidence="14" id="KW-1185">Reference proteome</keyword>
<reference evidence="13 14" key="1">
    <citation type="submission" date="2023-11" db="EMBL/GenBank/DDBJ databases">
        <title>MicrobeMod: A computational toolkit for identifying prokaryotic methylation and restriction-modification with nanopore sequencing.</title>
        <authorList>
            <person name="Crits-Christoph A."/>
            <person name="Kang S.C."/>
            <person name="Lee H."/>
            <person name="Ostrov N."/>
        </authorList>
    </citation>
    <scope>NUCLEOTIDE SEQUENCE [LARGE SCALE GENOMIC DNA]</scope>
    <source>
        <strain evidence="13 14">ATCC 14820</strain>
    </source>
</reference>
<keyword evidence="6 11" id="KW-0812">Transmembrane</keyword>
<comment type="caution">
    <text evidence="13">The sequence shown here is derived from an EMBL/GenBank/DDBJ whole genome shotgun (WGS) entry which is preliminary data.</text>
</comment>
<dbReference type="SUPFAM" id="SSF74653">
    <property type="entry name" value="TolA/TonB C-terminal domain"/>
    <property type="match status" value="1"/>
</dbReference>
<dbReference type="InterPro" id="IPR006260">
    <property type="entry name" value="TonB/TolA_C"/>
</dbReference>
<evidence type="ECO:0000256" key="6">
    <source>
        <dbReference type="ARBA" id="ARBA00022692"/>
    </source>
</evidence>
<dbReference type="Gene3D" id="3.30.1150.10">
    <property type="match status" value="1"/>
</dbReference>
<dbReference type="RefSeq" id="WP_010405852.1">
    <property type="nucleotide sequence ID" value="NZ_JAWXXV010000001.1"/>
</dbReference>
<proteinExistence type="inferred from homology"/>
<evidence type="ECO:0000259" key="12">
    <source>
        <dbReference type="PROSITE" id="PS52015"/>
    </source>
</evidence>
<dbReference type="InterPro" id="IPR051045">
    <property type="entry name" value="TonB-dependent_transducer"/>
</dbReference>
<feature type="domain" description="TonB C-terminal" evidence="12">
    <location>
        <begin position="131"/>
        <end position="223"/>
    </location>
</feature>
<evidence type="ECO:0000256" key="2">
    <source>
        <dbReference type="ARBA" id="ARBA00006555"/>
    </source>
</evidence>
<dbReference type="NCBIfam" id="TIGR01352">
    <property type="entry name" value="tonB_Cterm"/>
    <property type="match status" value="1"/>
</dbReference>
<keyword evidence="7" id="KW-0653">Protein transport</keyword>